<comment type="caution">
    <text evidence="1">The sequence shown here is derived from an EMBL/GenBank/DDBJ whole genome shotgun (WGS) entry which is preliminary data.</text>
</comment>
<proteinExistence type="predicted"/>
<evidence type="ECO:0008006" key="3">
    <source>
        <dbReference type="Google" id="ProtNLM"/>
    </source>
</evidence>
<dbReference type="Gene3D" id="3.40.50.1820">
    <property type="entry name" value="alpha/beta hydrolase"/>
    <property type="match status" value="1"/>
</dbReference>
<sequence length="282" mass="31651">MPSLQVQTYTLSQGIELSFTDSGAPSDSVDYTTVVFLHGGIFNAYQFYKLHAHAHPLNLRTVFLHRRDYAGSTPYSRTELDELEQGSVEFWERLSAQLAEFLGMFIQREKIPKLNRRKMPSPHETSYRSQTSSVEGKGGLAIFGWSAGCATILSVLGAAQNPLIKEELYKDLQEYLAKCILYDPAYFSFGYTPPDDNPNYIPWHDPAVSVEDLPLAVAEWVSSYYDHPCYDPLSQSLPSTATIYDLDGKKKKSDLMSLSTWSEEDFTKGLEGPPAKGELLAH</sequence>
<dbReference type="InterPro" id="IPR029058">
    <property type="entry name" value="AB_hydrolase_fold"/>
</dbReference>
<dbReference type="SUPFAM" id="SSF53474">
    <property type="entry name" value="alpha/beta-Hydrolases"/>
    <property type="match status" value="1"/>
</dbReference>
<evidence type="ECO:0000313" key="2">
    <source>
        <dbReference type="Proteomes" id="UP001163846"/>
    </source>
</evidence>
<reference evidence="1" key="1">
    <citation type="submission" date="2022-08" db="EMBL/GenBank/DDBJ databases">
        <authorList>
            <consortium name="DOE Joint Genome Institute"/>
            <person name="Min B."/>
            <person name="Riley R."/>
            <person name="Sierra-Patev S."/>
            <person name="Naranjo-Ortiz M."/>
            <person name="Looney B."/>
            <person name="Konkel Z."/>
            <person name="Slot J.C."/>
            <person name="Sakamoto Y."/>
            <person name="Steenwyk J.L."/>
            <person name="Rokas A."/>
            <person name="Carro J."/>
            <person name="Camarero S."/>
            <person name="Ferreira P."/>
            <person name="Molpeceres G."/>
            <person name="Ruiz-Duenas F.J."/>
            <person name="Serrano A."/>
            <person name="Henrissat B."/>
            <person name="Drula E."/>
            <person name="Hughes K.W."/>
            <person name="Mata J.L."/>
            <person name="Ishikawa N.K."/>
            <person name="Vargas-Isla R."/>
            <person name="Ushijima S."/>
            <person name="Smith C.A."/>
            <person name="Ahrendt S."/>
            <person name="Andreopoulos W."/>
            <person name="He G."/>
            <person name="Labutti K."/>
            <person name="Lipzen A."/>
            <person name="Ng V."/>
            <person name="Sandor L."/>
            <person name="Barry K."/>
            <person name="Martinez A.T."/>
            <person name="Xiao Y."/>
            <person name="Gibbons J.G."/>
            <person name="Terashima K."/>
            <person name="Hibbett D.S."/>
            <person name="Grigoriev I.V."/>
        </authorList>
    </citation>
    <scope>NUCLEOTIDE SEQUENCE</scope>
    <source>
        <strain evidence="1">TFB9207</strain>
    </source>
</reference>
<organism evidence="1 2">
    <name type="scientific">Lentinula raphanica</name>
    <dbReference type="NCBI Taxonomy" id="153919"/>
    <lineage>
        <taxon>Eukaryota</taxon>
        <taxon>Fungi</taxon>
        <taxon>Dikarya</taxon>
        <taxon>Basidiomycota</taxon>
        <taxon>Agaricomycotina</taxon>
        <taxon>Agaricomycetes</taxon>
        <taxon>Agaricomycetidae</taxon>
        <taxon>Agaricales</taxon>
        <taxon>Marasmiineae</taxon>
        <taxon>Omphalotaceae</taxon>
        <taxon>Lentinula</taxon>
    </lineage>
</organism>
<gene>
    <name evidence="1" type="ORF">F5878DRAFT_202088</name>
</gene>
<keyword evidence="2" id="KW-1185">Reference proteome</keyword>
<accession>A0AA38UDS0</accession>
<evidence type="ECO:0000313" key="1">
    <source>
        <dbReference type="EMBL" id="KAJ3837751.1"/>
    </source>
</evidence>
<protein>
    <recommendedName>
        <fullName evidence="3">AB hydrolase-1 domain-containing protein</fullName>
    </recommendedName>
</protein>
<dbReference type="AlphaFoldDB" id="A0AA38UDS0"/>
<dbReference type="EMBL" id="MU806225">
    <property type="protein sequence ID" value="KAJ3837751.1"/>
    <property type="molecule type" value="Genomic_DNA"/>
</dbReference>
<name>A0AA38UDS0_9AGAR</name>
<dbReference type="Proteomes" id="UP001163846">
    <property type="component" value="Unassembled WGS sequence"/>
</dbReference>